<dbReference type="PATRIC" id="fig|1392998.3.peg.887"/>
<dbReference type="GO" id="GO:0009307">
    <property type="term" value="P:DNA restriction-modification system"/>
    <property type="evidence" value="ECO:0007669"/>
    <property type="project" value="UniProtKB-KW"/>
</dbReference>
<comment type="similarity">
    <text evidence="1">Belongs to the type-I restriction system S methylase family.</text>
</comment>
<evidence type="ECO:0000259" key="4">
    <source>
        <dbReference type="Pfam" id="PF01420"/>
    </source>
</evidence>
<evidence type="ECO:0000313" key="6">
    <source>
        <dbReference type="Proteomes" id="UP000027153"/>
    </source>
</evidence>
<gene>
    <name evidence="5" type="ORF">ANME2D_01305</name>
</gene>
<dbReference type="AlphaFoldDB" id="A0A062VC53"/>
<evidence type="ECO:0000256" key="3">
    <source>
        <dbReference type="ARBA" id="ARBA00023125"/>
    </source>
</evidence>
<keyword evidence="5" id="KW-0255">Endonuclease</keyword>
<dbReference type="GO" id="GO:0009035">
    <property type="term" value="F:type I site-specific deoxyribonuclease activity"/>
    <property type="evidence" value="ECO:0007669"/>
    <property type="project" value="UniProtKB-EC"/>
</dbReference>
<dbReference type="OrthoDB" id="84651at2157"/>
<keyword evidence="5" id="KW-0378">Hydrolase</keyword>
<dbReference type="EC" id="3.1.21.3" evidence="5"/>
<dbReference type="Proteomes" id="UP000027153">
    <property type="component" value="Unassembled WGS sequence"/>
</dbReference>
<reference evidence="5 6" key="1">
    <citation type="journal article" date="2013" name="Nature">
        <title>Anaerobic oxidation of methane coupled to nitrate reduction in a novel archaeal lineage.</title>
        <authorList>
            <person name="Haroon M.F."/>
            <person name="Hu S."/>
            <person name="Shi Y."/>
            <person name="Imelfort M."/>
            <person name="Keller J."/>
            <person name="Hugenholtz P."/>
            <person name="Yuan Z."/>
            <person name="Tyson G.W."/>
        </authorList>
    </citation>
    <scope>NUCLEOTIDE SEQUENCE [LARGE SCALE GENOMIC DNA]</scope>
    <source>
        <strain evidence="5 6">ANME-2d</strain>
    </source>
</reference>
<dbReference type="InterPro" id="IPR000055">
    <property type="entry name" value="Restrct_endonuc_typeI_TRD"/>
</dbReference>
<dbReference type="Pfam" id="PF01420">
    <property type="entry name" value="Methylase_S"/>
    <property type="match status" value="2"/>
</dbReference>
<protein>
    <submittedName>
        <fullName evidence="5">Restriction endonuclease S subunit</fullName>
        <ecNumber evidence="5">3.1.21.3</ecNumber>
    </submittedName>
</protein>
<organism evidence="5 6">
    <name type="scientific">Candidatus Methanoperedens nitratireducens</name>
    <dbReference type="NCBI Taxonomy" id="1392998"/>
    <lineage>
        <taxon>Archaea</taxon>
        <taxon>Methanobacteriati</taxon>
        <taxon>Methanobacteriota</taxon>
        <taxon>Stenosarchaea group</taxon>
        <taxon>Methanomicrobia</taxon>
        <taxon>Methanosarcinales</taxon>
        <taxon>ANME-2 cluster</taxon>
        <taxon>Candidatus Methanoperedentaceae</taxon>
        <taxon>Candidatus Methanoperedens</taxon>
    </lineage>
</organism>
<name>A0A062VC53_9EURY</name>
<comment type="caution">
    <text evidence="5">The sequence shown here is derived from an EMBL/GenBank/DDBJ whole genome shotgun (WGS) entry which is preliminary data.</text>
</comment>
<keyword evidence="2" id="KW-0680">Restriction system</keyword>
<dbReference type="EMBL" id="JMIY01000002">
    <property type="protein sequence ID" value="KCZ72870.1"/>
    <property type="molecule type" value="Genomic_DNA"/>
</dbReference>
<dbReference type="GO" id="GO:0003677">
    <property type="term" value="F:DNA binding"/>
    <property type="evidence" value="ECO:0007669"/>
    <property type="project" value="UniProtKB-KW"/>
</dbReference>
<evidence type="ECO:0000256" key="2">
    <source>
        <dbReference type="ARBA" id="ARBA00022747"/>
    </source>
</evidence>
<accession>A0A062VC53</accession>
<keyword evidence="3" id="KW-0238">DNA-binding</keyword>
<dbReference type="InterPro" id="IPR044946">
    <property type="entry name" value="Restrct_endonuc_typeI_TRD_sf"/>
</dbReference>
<sequence>MRAYHKYKPSNIEWIGEIPEHWDLYRLKHLAGNDINVVQTGPFGAQLHASDYVNEGIPLILIRNVNNLMIDDSDIPKISKEKAESLSMYRLQVGDIVFSRVGSIGRIASVTEREKGWLISGQMLRIRIKNPSLYNHFAVYIFSSNLISEFVQFKSVGSTRDSINTEILRNIPITIPPFSEQHTIARYLDDRTQKIDTLIEKEQKLIELLKEERTAIINQAVTKGLNPDMPMKDSGIEWLEKVPKHLEVKRLKYLITLVNEKSNSESPEIKIALENIESYTGKLINLDSQTTFEGEAKIFIKGDVLFNKLRPYLAKVYNANTNGVCVSELLVLRPSKSMISDFVYYRVLSEDFINEVNSSTYGAKMPRASWDFIGNLLIPFPSIEEQQEIVKFIESESVKTDYTISRIEKEIALLQEYRTALISEVVTGKIDVREAI</sequence>
<feature type="domain" description="Type I restriction modification DNA specificity" evidence="4">
    <location>
        <begin position="280"/>
        <end position="395"/>
    </location>
</feature>
<proteinExistence type="inferred from homology"/>
<dbReference type="Gene3D" id="1.10.287.1120">
    <property type="entry name" value="Bipartite methylase S protein"/>
    <property type="match status" value="1"/>
</dbReference>
<dbReference type="Gene3D" id="3.90.220.20">
    <property type="entry name" value="DNA methylase specificity domains"/>
    <property type="match status" value="2"/>
</dbReference>
<dbReference type="PANTHER" id="PTHR43140">
    <property type="entry name" value="TYPE-1 RESTRICTION ENZYME ECOKI SPECIFICITY PROTEIN"/>
    <property type="match status" value="1"/>
</dbReference>
<evidence type="ECO:0000256" key="1">
    <source>
        <dbReference type="ARBA" id="ARBA00010923"/>
    </source>
</evidence>
<evidence type="ECO:0000313" key="5">
    <source>
        <dbReference type="EMBL" id="KCZ72870.1"/>
    </source>
</evidence>
<feature type="domain" description="Type I restriction modification DNA specificity" evidence="4">
    <location>
        <begin position="51"/>
        <end position="207"/>
    </location>
</feature>
<dbReference type="SUPFAM" id="SSF116734">
    <property type="entry name" value="DNA methylase specificity domain"/>
    <property type="match status" value="2"/>
</dbReference>
<dbReference type="RefSeq" id="WP_048089879.1">
    <property type="nucleotide sequence ID" value="NZ_JMIY01000002.1"/>
</dbReference>
<keyword evidence="5" id="KW-0540">Nuclease</keyword>
<dbReference type="InterPro" id="IPR051212">
    <property type="entry name" value="Type-I_RE_S_subunit"/>
</dbReference>
<dbReference type="PANTHER" id="PTHR43140:SF1">
    <property type="entry name" value="TYPE I RESTRICTION ENZYME ECOKI SPECIFICITY SUBUNIT"/>
    <property type="match status" value="1"/>
</dbReference>
<keyword evidence="6" id="KW-1185">Reference proteome</keyword>